<accession>A8J144</accession>
<feature type="compositionally biased region" description="Low complexity" evidence="1">
    <location>
        <begin position="69"/>
        <end position="87"/>
    </location>
</feature>
<feature type="compositionally biased region" description="Low complexity" evidence="1">
    <location>
        <begin position="187"/>
        <end position="210"/>
    </location>
</feature>
<dbReference type="KEGG" id="cre:CHLRE_09g388356v5"/>
<dbReference type="HOGENOM" id="CLU_281233_0_0_1"/>
<keyword evidence="3" id="KW-1185">Reference proteome</keyword>
<evidence type="ECO:0000256" key="1">
    <source>
        <dbReference type="SAM" id="MobiDB-lite"/>
    </source>
</evidence>
<dbReference type="GO" id="GO:0044528">
    <property type="term" value="P:regulation of mitochondrial mRNA stability"/>
    <property type="evidence" value="ECO:0000318"/>
    <property type="project" value="GO_Central"/>
</dbReference>
<feature type="region of interest" description="Disordered" evidence="1">
    <location>
        <begin position="69"/>
        <end position="90"/>
    </location>
</feature>
<dbReference type="GO" id="GO:0003723">
    <property type="term" value="F:RNA binding"/>
    <property type="evidence" value="ECO:0000318"/>
    <property type="project" value="GO_Central"/>
</dbReference>
<dbReference type="GO" id="GO:0005759">
    <property type="term" value="C:mitochondrial matrix"/>
    <property type="evidence" value="ECO:0000318"/>
    <property type="project" value="GO_Central"/>
</dbReference>
<dbReference type="GO" id="GO:0000963">
    <property type="term" value="P:mitochondrial RNA processing"/>
    <property type="evidence" value="ECO:0000318"/>
    <property type="project" value="GO_Central"/>
</dbReference>
<reference evidence="2 3" key="1">
    <citation type="journal article" date="2007" name="Science">
        <title>The Chlamydomonas genome reveals the evolution of key animal and plant functions.</title>
        <authorList>
            <person name="Merchant S.S."/>
            <person name="Prochnik S.E."/>
            <person name="Vallon O."/>
            <person name="Harris E.H."/>
            <person name="Karpowicz S.J."/>
            <person name="Witman G.B."/>
            <person name="Terry A."/>
            <person name="Salamov A."/>
            <person name="Fritz-Laylin L.K."/>
            <person name="Marechal-Drouard L."/>
            <person name="Marshall W.F."/>
            <person name="Qu L.H."/>
            <person name="Nelson D.R."/>
            <person name="Sanderfoot A.A."/>
            <person name="Spalding M.H."/>
            <person name="Kapitonov V.V."/>
            <person name="Ren Q."/>
            <person name="Ferris P."/>
            <person name="Lindquist E."/>
            <person name="Shapiro H."/>
            <person name="Lucas S.M."/>
            <person name="Grimwood J."/>
            <person name="Schmutz J."/>
            <person name="Cardol P."/>
            <person name="Cerutti H."/>
            <person name="Chanfreau G."/>
            <person name="Chen C.L."/>
            <person name="Cognat V."/>
            <person name="Croft M.T."/>
            <person name="Dent R."/>
            <person name="Dutcher S."/>
            <person name="Fernandez E."/>
            <person name="Fukuzawa H."/>
            <person name="Gonzalez-Ballester D."/>
            <person name="Gonzalez-Halphen D."/>
            <person name="Hallmann A."/>
            <person name="Hanikenne M."/>
            <person name="Hippler M."/>
            <person name="Inwood W."/>
            <person name="Jabbari K."/>
            <person name="Kalanon M."/>
            <person name="Kuras R."/>
            <person name="Lefebvre P.A."/>
            <person name="Lemaire S.D."/>
            <person name="Lobanov A.V."/>
            <person name="Lohr M."/>
            <person name="Manuell A."/>
            <person name="Meier I."/>
            <person name="Mets L."/>
            <person name="Mittag M."/>
            <person name="Mittelmeier T."/>
            <person name="Moroney J.V."/>
            <person name="Moseley J."/>
            <person name="Napoli C."/>
            <person name="Nedelcu A.M."/>
            <person name="Niyogi K."/>
            <person name="Novoselov S.V."/>
            <person name="Paulsen I.T."/>
            <person name="Pazour G."/>
            <person name="Purton S."/>
            <person name="Ral J.P."/>
            <person name="Riano-Pachon D.M."/>
            <person name="Riekhof W."/>
            <person name="Rymarquis L."/>
            <person name="Schroda M."/>
            <person name="Stern D."/>
            <person name="Umen J."/>
            <person name="Willows R."/>
            <person name="Wilson N."/>
            <person name="Zimmer S.L."/>
            <person name="Allmer J."/>
            <person name="Balk J."/>
            <person name="Bisova K."/>
            <person name="Chen C.J."/>
            <person name="Elias M."/>
            <person name="Gendler K."/>
            <person name="Hauser C."/>
            <person name="Lamb M.R."/>
            <person name="Ledford H."/>
            <person name="Long J.C."/>
            <person name="Minagawa J."/>
            <person name="Page M.D."/>
            <person name="Pan J."/>
            <person name="Pootakham W."/>
            <person name="Roje S."/>
            <person name="Rose A."/>
            <person name="Stahlberg E."/>
            <person name="Terauchi A.M."/>
            <person name="Yang P."/>
            <person name="Ball S."/>
            <person name="Bowler C."/>
            <person name="Dieckmann C.L."/>
            <person name="Gladyshev V.N."/>
            <person name="Green P."/>
            <person name="Jorgensen R."/>
            <person name="Mayfield S."/>
            <person name="Mueller-Roeber B."/>
            <person name="Rajamani S."/>
            <person name="Sayre R.T."/>
            <person name="Brokstein P."/>
            <person name="Dubchak I."/>
            <person name="Goodstein D."/>
            <person name="Hornick L."/>
            <person name="Huang Y.W."/>
            <person name="Jhaveri J."/>
            <person name="Luo Y."/>
            <person name="Martinez D."/>
            <person name="Ngau W.C."/>
            <person name="Otillar B."/>
            <person name="Poliakov A."/>
            <person name="Porter A."/>
            <person name="Szajkowski L."/>
            <person name="Werner G."/>
            <person name="Zhou K."/>
            <person name="Grigoriev I.V."/>
            <person name="Rokhsar D.S."/>
            <person name="Grossman A.R."/>
        </authorList>
    </citation>
    <scope>NUCLEOTIDE SEQUENCE [LARGE SCALE GENOMIC DNA]</scope>
    <source>
        <strain evidence="3">CC-503</strain>
    </source>
</reference>
<dbReference type="GO" id="GO:1901259">
    <property type="term" value="P:chloroplast rRNA processing"/>
    <property type="evidence" value="ECO:0000318"/>
    <property type="project" value="GO_Central"/>
</dbReference>
<dbReference type="GO" id="GO:0035770">
    <property type="term" value="C:ribonucleoprotein granule"/>
    <property type="evidence" value="ECO:0000318"/>
    <property type="project" value="GO_Central"/>
</dbReference>
<dbReference type="PANTHER" id="PTHR21228">
    <property type="entry name" value="FAST LEU-RICH DOMAIN-CONTAINING"/>
    <property type="match status" value="1"/>
</dbReference>
<evidence type="ECO:0000313" key="3">
    <source>
        <dbReference type="Proteomes" id="UP000006906"/>
    </source>
</evidence>
<dbReference type="Proteomes" id="UP000006906">
    <property type="component" value="Chromosome 9"/>
</dbReference>
<dbReference type="OrthoDB" id="539133at2759"/>
<dbReference type="GO" id="GO:0009507">
    <property type="term" value="C:chloroplast"/>
    <property type="evidence" value="ECO:0007669"/>
    <property type="project" value="GOC"/>
</dbReference>
<dbReference type="GeneID" id="5720587"/>
<sequence length="1115" mass="114762">MLPLEHKASGRVQATGRGVRASVELSSVLPQQRAAQLQHQKCNTGARLGRDPRRGVDAERTLVCTAATTASVPSTSGASPSGSQLSSKALRPRRFSAPVIARLLRSTTTVQELADLVQQQSLYMDSSHVGIAMLHLALLVSRAEQQAAAQLQLQLAAKQAATRRAGSGASTSGRARGWGSGPGRNGSGSSSVSVNGSGSSSNGSSSSSSSLAMGMQLSMASIGDDVVSGVNAGPVPSGGADALLDLEMSSILDDDDGAGARQLQQMSDDLAAGLEAAATTTAAPEAGVAAAGGTGAGAAADAAASSSAPSLVAAAAAAAAAAASPASSPDVARTLRTLLSRAFSLGLDSLSGPQLAAVFSGLAVLRRPRQQQQQQQQAGAAGAGANAGAGGVGGVGVSAGDRLVAEQLLAAMGPKLYECRPQDLANTLASVALLGLPPDADLRTSFYAAVRQQQRRFGPRELATTLWAYGAMGTDVQEDAVQLVLELSRARLTSFSPLQLAKAVQGLAALRYRPSPEWVEAYCSVLRPALRRMSSRELCAVLLALASLQVGLDGGTRAALLVHTFSGPLPGMAPGEVALSLWALGRLSAVDMDLPALIDLDMSGRVLDLTSRLLAAGGFSGGELQQLLEGLTRLALQPPLEWMQAFVAALQPQLDKLDAQQLAGVLNSLAAQQYRPQPQMQEVVLAATQANMKQLLADTTCSAALLTALRRLNIEPPPGWVGALLEESRSALKNRCTDLHLANLAGSLAAWGVRPDGRWAARLMWRSQVLMNEDRMSPRALVALLQAMVSLGLSPNPVWTQLCLQAAVRRASQPAFEPHHYGTLMASLHALGIQPPQEWLTRMLLSTYRCWDRFSVTHWSSLLPALVLLKARPPREWLRRFEATSAARLADCSALQLLTLAVSLAQLHQLHAAGAVADTPLLLPGAAAAAAAAAPAGASSAAAAGDSPAALSAVPAAAGDGALVPSFMSIDDDGTAAVAAAATALAAAEPAAHAATSTTTATAVAHPQPQLLPQAQALPQPGPEWQAAWWAASTRLLLRVRYAPSELVLTAGWLGSLGLRPPPEWLQACAEVAARYSKVMDAAERQQLAAAVAPLALEAVAPPSAPPAGAASTAH</sequence>
<dbReference type="Gramene" id="PNW78734">
    <property type="protein sequence ID" value="PNW78734"/>
    <property type="gene ID" value="CHLRE_09g388356v5"/>
</dbReference>
<dbReference type="InParanoid" id="A8J144"/>
<feature type="compositionally biased region" description="Gly residues" evidence="1">
    <location>
        <begin position="176"/>
        <end position="186"/>
    </location>
</feature>
<dbReference type="AlphaFoldDB" id="A8J144"/>
<feature type="compositionally biased region" description="Low complexity" evidence="1">
    <location>
        <begin position="163"/>
        <end position="175"/>
    </location>
</feature>
<dbReference type="EMBL" id="CM008970">
    <property type="protein sequence ID" value="PNW78734.1"/>
    <property type="molecule type" value="Genomic_DNA"/>
</dbReference>
<protein>
    <submittedName>
        <fullName evidence="2">Uncharacterized protein</fullName>
    </submittedName>
</protein>
<dbReference type="InterPro" id="IPR050870">
    <property type="entry name" value="FAST_kinase"/>
</dbReference>
<feature type="region of interest" description="Disordered" evidence="1">
    <location>
        <begin position="163"/>
        <end position="210"/>
    </location>
</feature>
<dbReference type="RefSeq" id="XP_001695046.1">
    <property type="nucleotide sequence ID" value="XM_001694994.2"/>
</dbReference>
<organism evidence="2 3">
    <name type="scientific">Chlamydomonas reinhardtii</name>
    <name type="common">Chlamydomonas smithii</name>
    <dbReference type="NCBI Taxonomy" id="3055"/>
    <lineage>
        <taxon>Eukaryota</taxon>
        <taxon>Viridiplantae</taxon>
        <taxon>Chlorophyta</taxon>
        <taxon>core chlorophytes</taxon>
        <taxon>Chlorophyceae</taxon>
        <taxon>CS clade</taxon>
        <taxon>Chlamydomonadales</taxon>
        <taxon>Chlamydomonadaceae</taxon>
        <taxon>Chlamydomonas</taxon>
    </lineage>
</organism>
<dbReference type="PANTHER" id="PTHR21228:SF40">
    <property type="entry name" value="LD45607P"/>
    <property type="match status" value="1"/>
</dbReference>
<dbReference type="STRING" id="3055.A8J144"/>
<gene>
    <name evidence="2" type="ORF">CHLRE_09g388356v5</name>
</gene>
<evidence type="ECO:0000313" key="2">
    <source>
        <dbReference type="EMBL" id="PNW78734.1"/>
    </source>
</evidence>
<proteinExistence type="predicted"/>
<name>A8J144_CHLRE</name>